<dbReference type="RefSeq" id="WP_268115593.1">
    <property type="nucleotide sequence ID" value="NZ_CP113524.1"/>
</dbReference>
<dbReference type="PANTHER" id="PTHR22916:SF3">
    <property type="entry name" value="UDP-GLCNAC:BETAGAL BETA-1,3-N-ACETYLGLUCOSAMINYLTRANSFERASE-LIKE PROTEIN 1"/>
    <property type="match status" value="1"/>
</dbReference>
<evidence type="ECO:0000313" key="3">
    <source>
        <dbReference type="Proteomes" id="UP001163115"/>
    </source>
</evidence>
<name>A0ABY7ADG4_9FIRM</name>
<dbReference type="GO" id="GO:0016757">
    <property type="term" value="F:glycosyltransferase activity"/>
    <property type="evidence" value="ECO:0007669"/>
    <property type="project" value="UniProtKB-KW"/>
</dbReference>
<reference evidence="2" key="1">
    <citation type="submission" date="2022-11" db="EMBL/GenBank/DDBJ databases">
        <title>Lacrimispora xylanolytica sy1, complete genome.</title>
        <authorList>
            <person name="Choi S."/>
        </authorList>
    </citation>
    <scope>NUCLEOTIDE SEQUENCE</scope>
    <source>
        <strain evidence="2">Sy1</strain>
    </source>
</reference>
<dbReference type="InterPro" id="IPR029044">
    <property type="entry name" value="Nucleotide-diphossugar_trans"/>
</dbReference>
<dbReference type="Gene3D" id="3.90.550.10">
    <property type="entry name" value="Spore Coat Polysaccharide Biosynthesis Protein SpsA, Chain A"/>
    <property type="match status" value="1"/>
</dbReference>
<dbReference type="InterPro" id="IPR001173">
    <property type="entry name" value="Glyco_trans_2-like"/>
</dbReference>
<protein>
    <submittedName>
        <fullName evidence="2">Glycosyltransferase</fullName>
        <ecNumber evidence="2">2.4.-.-</ecNumber>
    </submittedName>
</protein>
<sequence length="325" mass="37560">MNGNSDSNIMVSVNCVTFNHKNYIRQALDSFLMQKTNFEFEILVHDDASTDGTGEILREYEKRYPGKVLPLIQTENQYSQGIDNISGAFNFPRARGKYIFMCDGDDYWVSPDKMQKQVDYMEAHPECTLCIHSAKIDLVGKAVTEGQMRPYCGNKVLSPEDIVDKSSGYAMSSMAFPSRIVKELPDYYVECPVGDTPIQMIAASEGYGYYFDEPMSAYRVGVAGSWTVEGKSGDYEKKQSVYYERMKKVYDLYDAATGGRLREAIRSAEKRTYYHTMVNTRQFKEILNPEYRKYYKELTSRTRFFIQLEYRFPGVYGFLRKKYHG</sequence>
<evidence type="ECO:0000259" key="1">
    <source>
        <dbReference type="Pfam" id="PF00535"/>
    </source>
</evidence>
<feature type="domain" description="Glycosyltransferase 2-like" evidence="1">
    <location>
        <begin position="15"/>
        <end position="129"/>
    </location>
</feature>
<gene>
    <name evidence="2" type="ORF">OW255_03010</name>
</gene>
<keyword evidence="3" id="KW-1185">Reference proteome</keyword>
<evidence type="ECO:0000313" key="2">
    <source>
        <dbReference type="EMBL" id="WAJ24512.1"/>
    </source>
</evidence>
<organism evidence="2 3">
    <name type="scientific">Lacrimispora xylanolytica</name>
    <dbReference type="NCBI Taxonomy" id="29375"/>
    <lineage>
        <taxon>Bacteria</taxon>
        <taxon>Bacillati</taxon>
        <taxon>Bacillota</taxon>
        <taxon>Clostridia</taxon>
        <taxon>Lachnospirales</taxon>
        <taxon>Lachnospiraceae</taxon>
        <taxon>Lacrimispora</taxon>
    </lineage>
</organism>
<dbReference type="EMBL" id="CP113524">
    <property type="protein sequence ID" value="WAJ24512.1"/>
    <property type="molecule type" value="Genomic_DNA"/>
</dbReference>
<proteinExistence type="predicted"/>
<accession>A0ABY7ADG4</accession>
<dbReference type="EC" id="2.4.-.-" evidence="2"/>
<keyword evidence="2" id="KW-0328">Glycosyltransferase</keyword>
<dbReference type="PANTHER" id="PTHR22916">
    <property type="entry name" value="GLYCOSYLTRANSFERASE"/>
    <property type="match status" value="1"/>
</dbReference>
<keyword evidence="2" id="KW-0808">Transferase</keyword>
<dbReference type="Proteomes" id="UP001163115">
    <property type="component" value="Chromosome"/>
</dbReference>
<dbReference type="SUPFAM" id="SSF53448">
    <property type="entry name" value="Nucleotide-diphospho-sugar transferases"/>
    <property type="match status" value="1"/>
</dbReference>
<dbReference type="Pfam" id="PF00535">
    <property type="entry name" value="Glycos_transf_2"/>
    <property type="match status" value="1"/>
</dbReference>